<dbReference type="SUPFAM" id="SSF53756">
    <property type="entry name" value="UDP-Glycosyltransferase/glycogen phosphorylase"/>
    <property type="match status" value="1"/>
</dbReference>
<accession>A0A074JW96</accession>
<evidence type="ECO:0000313" key="2">
    <source>
        <dbReference type="EMBL" id="KEO59878.1"/>
    </source>
</evidence>
<proteinExistence type="predicted"/>
<evidence type="ECO:0000313" key="3">
    <source>
        <dbReference type="Proteomes" id="UP000027471"/>
    </source>
</evidence>
<dbReference type="Proteomes" id="UP000027471">
    <property type="component" value="Unassembled WGS sequence"/>
</dbReference>
<keyword evidence="3" id="KW-1185">Reference proteome</keyword>
<name>A0A074JW96_9RHOB</name>
<organism evidence="2 3">
    <name type="scientific">Thioclava indica</name>
    <dbReference type="NCBI Taxonomy" id="1353528"/>
    <lineage>
        <taxon>Bacteria</taxon>
        <taxon>Pseudomonadati</taxon>
        <taxon>Pseudomonadota</taxon>
        <taxon>Alphaproteobacteria</taxon>
        <taxon>Rhodobacterales</taxon>
        <taxon>Paracoccaceae</taxon>
        <taxon>Thioclava</taxon>
    </lineage>
</organism>
<sequence>MDRAPDPAVFYLAHDLDDTAIWRRVAMLKAGGAQVSVAGFRRGTNPLSHSAQVLGHTRDGRMLSRALSVARLLPAIGKKMARQTRSAPDVILARNLEMLVLAHVAARRFHPRPKVVYELLDIHRLMLGRGRVSRLLRRLEGALLRRSAAVVISSPGFLEHYLKPFNQPRIKTILIENKPFMPGQPSQKTHRAGPVAPGQVTIGWSGILRCARSLEILDALTRNAPGRYLVILRGKPALNAIPDFHATIAANPDLTYRGPYRWPEDLATIYADCDLAWLVDRYDAGENSDWLLPNRLYEGCLFGAVPIALAGTQVGARLRDLDCGLQIASARIADVEAVTGTLDDRRIMEERAKIIAQPTALWLASQSDCIALLDAMRSAPDPGAGPHGISSVTHLNERDL</sequence>
<dbReference type="RefSeq" id="WP_051697187.1">
    <property type="nucleotide sequence ID" value="NZ_AUNB01000028.1"/>
</dbReference>
<dbReference type="STRING" id="1353528.DT23_15555"/>
<dbReference type="EMBL" id="AUNB01000028">
    <property type="protein sequence ID" value="KEO59878.1"/>
    <property type="molecule type" value="Genomic_DNA"/>
</dbReference>
<dbReference type="InterPro" id="IPR028098">
    <property type="entry name" value="Glyco_trans_4-like_N"/>
</dbReference>
<reference evidence="2 3" key="1">
    <citation type="journal article" date="2015" name="Antonie Van Leeuwenhoek">
        <title>Thioclava indica sp. nov., isolated from surface seawater of the Indian Ocean.</title>
        <authorList>
            <person name="Liu Y."/>
            <person name="Lai Q."/>
            <person name="Du J."/>
            <person name="Xu H."/>
            <person name="Jiang L."/>
            <person name="Shao Z."/>
        </authorList>
    </citation>
    <scope>NUCLEOTIDE SEQUENCE [LARGE SCALE GENOMIC DNA]</scope>
    <source>
        <strain evidence="2 3">DT23-4</strain>
    </source>
</reference>
<dbReference type="AlphaFoldDB" id="A0A074JW96"/>
<dbReference type="Pfam" id="PF13579">
    <property type="entry name" value="Glyco_trans_4_4"/>
    <property type="match status" value="1"/>
</dbReference>
<dbReference type="OrthoDB" id="7973140at2"/>
<protein>
    <recommendedName>
        <fullName evidence="1">Glycosyltransferase subfamily 4-like N-terminal domain-containing protein</fullName>
    </recommendedName>
</protein>
<dbReference type="GO" id="GO:0016757">
    <property type="term" value="F:glycosyltransferase activity"/>
    <property type="evidence" value="ECO:0007669"/>
    <property type="project" value="UniProtKB-ARBA"/>
</dbReference>
<comment type="caution">
    <text evidence="2">The sequence shown here is derived from an EMBL/GenBank/DDBJ whole genome shotgun (WGS) entry which is preliminary data.</text>
</comment>
<gene>
    <name evidence="2" type="ORF">DT23_15555</name>
</gene>
<feature type="domain" description="Glycosyltransferase subfamily 4-like N-terminal" evidence="1">
    <location>
        <begin position="26"/>
        <end position="177"/>
    </location>
</feature>
<dbReference type="eggNOG" id="COG0438">
    <property type="taxonomic scope" value="Bacteria"/>
</dbReference>
<evidence type="ECO:0000259" key="1">
    <source>
        <dbReference type="Pfam" id="PF13579"/>
    </source>
</evidence>